<dbReference type="Pfam" id="PF00494">
    <property type="entry name" value="SQS_PSY"/>
    <property type="match status" value="1"/>
</dbReference>
<evidence type="ECO:0000256" key="2">
    <source>
        <dbReference type="ARBA" id="ARBA00005172"/>
    </source>
</evidence>
<evidence type="ECO:0000259" key="8">
    <source>
        <dbReference type="Pfam" id="PF24938"/>
    </source>
</evidence>
<evidence type="ECO:0000256" key="4">
    <source>
        <dbReference type="ARBA" id="ARBA00012396"/>
    </source>
</evidence>
<feature type="domain" description="DUF7755" evidence="8">
    <location>
        <begin position="19"/>
        <end position="169"/>
    </location>
</feature>
<sequence length="562" mass="63255">MDEPPETILSALQLDGSNSLYKVQLCTSSMYGSELSDQNAGILVCIIDKHGNSILERIPSIISQDHMLQSKDAVTSEVIRFKRGAIDEFIFLGPKLGRIQAMWISLESGSWRLGGASLTMISVYNYQREESYANGGSYCSITCNFEVEDVLLGEGGDLAMAELRPCLVTEHFGADSVSIVDRNSSQAVSLAEKGITNEDSMKEYENLKYSLLLYDAMLIFAGTSITSITGGKNTGLAFLTGGIGGFLYLLFLQRSVDTLPAPESMGKGNNFNRLFGGLKGTLLMTEERERAIWDLYGSLLLTEERKRAIWALYAWGHRTDELVDGENAHLTGSTVLDSWENRVEDIFDGRPHDILDTALADTVQQFSLDIKPFKDLIKGMRMDTWKTRYENDEELELYCYYVAGTVGLMTVPIIGISPEYVSSAQSIYKAAISMGIGDQLTNILRDVVEDSLLERVYLPQDELREFGMTDKDIFWKNVTEEWREFIKKQIMRARYYYDQAEQGISRLDSASRWPVWASMMLYRANLDKIESNNYDNLTKRARVGRAEKLLTLPLAYAKAMGW</sequence>
<dbReference type="InterPro" id="IPR002060">
    <property type="entry name" value="Squ/phyt_synthse"/>
</dbReference>
<dbReference type="Gramene" id="AUR62000016-RA">
    <property type="protein sequence ID" value="AUR62000016-RA:cds"/>
    <property type="gene ID" value="AUR62000016"/>
</dbReference>
<reference evidence="9" key="2">
    <citation type="submission" date="2021-03" db="UniProtKB">
        <authorList>
            <consortium name="EnsemblPlants"/>
        </authorList>
    </citation>
    <scope>IDENTIFICATION</scope>
</reference>
<dbReference type="InterPro" id="IPR019845">
    <property type="entry name" value="Squalene/phytoene_synthase_CS"/>
</dbReference>
<dbReference type="AlphaFoldDB" id="A0A803KLW0"/>
<keyword evidence="10" id="KW-1185">Reference proteome</keyword>
<dbReference type="InterPro" id="IPR008949">
    <property type="entry name" value="Isoprenoid_synthase_dom_sf"/>
</dbReference>
<dbReference type="FunFam" id="1.10.600.10:FF:000004">
    <property type="entry name" value="Phytoene synthase chloroplastic"/>
    <property type="match status" value="1"/>
</dbReference>
<dbReference type="GO" id="GO:0009536">
    <property type="term" value="C:plastid"/>
    <property type="evidence" value="ECO:0007669"/>
    <property type="project" value="UniProtKB-ARBA"/>
</dbReference>
<keyword evidence="5" id="KW-0808">Transferase</keyword>
<comment type="catalytic activity">
    <reaction evidence="1">
        <text>2 (2E,6E,10E)-geranylgeranyl diphosphate = 15-cis-phytoene + 2 diphosphate</text>
        <dbReference type="Rhea" id="RHEA:34475"/>
        <dbReference type="ChEBI" id="CHEBI:27787"/>
        <dbReference type="ChEBI" id="CHEBI:33019"/>
        <dbReference type="ChEBI" id="CHEBI:58756"/>
        <dbReference type="EC" id="2.5.1.32"/>
    </reaction>
</comment>
<dbReference type="Pfam" id="PF24938">
    <property type="entry name" value="DUF7755"/>
    <property type="match status" value="1"/>
</dbReference>
<accession>A0A803KLW0</accession>
<name>A0A803KLW0_CHEQI</name>
<comment type="similarity">
    <text evidence="3">Belongs to the phytoene/squalene synthase family.</text>
</comment>
<evidence type="ECO:0000256" key="6">
    <source>
        <dbReference type="ARBA" id="ARBA00022746"/>
    </source>
</evidence>
<reference evidence="9" key="1">
    <citation type="journal article" date="2017" name="Nature">
        <title>The genome of Chenopodium quinoa.</title>
        <authorList>
            <person name="Jarvis D.E."/>
            <person name="Ho Y.S."/>
            <person name="Lightfoot D.J."/>
            <person name="Schmoeckel S.M."/>
            <person name="Li B."/>
            <person name="Borm T.J.A."/>
            <person name="Ohyanagi H."/>
            <person name="Mineta K."/>
            <person name="Michell C.T."/>
            <person name="Saber N."/>
            <person name="Kharbatia N.M."/>
            <person name="Rupper R.R."/>
            <person name="Sharp A.R."/>
            <person name="Dally N."/>
            <person name="Boughton B.A."/>
            <person name="Woo Y.H."/>
            <person name="Gao G."/>
            <person name="Schijlen E.G.W.M."/>
            <person name="Guo X."/>
            <person name="Momin A.A."/>
            <person name="Negrao S."/>
            <person name="Al-Babili S."/>
            <person name="Gehring C."/>
            <person name="Roessner U."/>
            <person name="Jung C."/>
            <person name="Murphy K."/>
            <person name="Arold S.T."/>
            <person name="Gojobori T."/>
            <person name="van der Linden C.G."/>
            <person name="van Loo E.N."/>
            <person name="Jellen E.N."/>
            <person name="Maughan P.J."/>
            <person name="Tester M."/>
        </authorList>
    </citation>
    <scope>NUCLEOTIDE SEQUENCE [LARGE SCALE GENOMIC DNA]</scope>
    <source>
        <strain evidence="9">cv. PI 614886</strain>
    </source>
</reference>
<keyword evidence="6" id="KW-0125">Carotenoid biosynthesis</keyword>
<dbReference type="InterPro" id="IPR033904">
    <property type="entry name" value="Trans_IPPS_HH"/>
</dbReference>
<dbReference type="SUPFAM" id="SSF48576">
    <property type="entry name" value="Terpenoid synthases"/>
    <property type="match status" value="1"/>
</dbReference>
<dbReference type="PROSITE" id="PS01045">
    <property type="entry name" value="SQUALEN_PHYTOEN_SYN_2"/>
    <property type="match status" value="1"/>
</dbReference>
<dbReference type="GO" id="GO:0016117">
    <property type="term" value="P:carotenoid biosynthetic process"/>
    <property type="evidence" value="ECO:0007669"/>
    <property type="project" value="UniProtKB-KW"/>
</dbReference>
<dbReference type="CDD" id="cd00683">
    <property type="entry name" value="Trans_IPPS_HH"/>
    <property type="match status" value="1"/>
</dbReference>
<evidence type="ECO:0000256" key="3">
    <source>
        <dbReference type="ARBA" id="ARBA00006251"/>
    </source>
</evidence>
<evidence type="ECO:0000256" key="7">
    <source>
        <dbReference type="ARBA" id="ARBA00023229"/>
    </source>
</evidence>
<dbReference type="EC" id="2.5.1.32" evidence="4"/>
<dbReference type="GO" id="GO:0051996">
    <property type="term" value="F:squalene synthase [NAD(P)H] activity"/>
    <property type="evidence" value="ECO:0007669"/>
    <property type="project" value="InterPro"/>
</dbReference>
<evidence type="ECO:0000313" key="9">
    <source>
        <dbReference type="EnsemblPlants" id="AUR62000016-RA:cds"/>
    </source>
</evidence>
<dbReference type="GO" id="GO:0046905">
    <property type="term" value="F:15-cis-phytoene synthase activity"/>
    <property type="evidence" value="ECO:0007669"/>
    <property type="project" value="UniProtKB-EC"/>
</dbReference>
<keyword evidence="7" id="KW-0414">Isoprene biosynthesis</keyword>
<protein>
    <recommendedName>
        <fullName evidence="4">15-cis-phytoene synthase</fullName>
        <ecNumber evidence="4">2.5.1.32</ecNumber>
    </recommendedName>
</protein>
<dbReference type="Gene3D" id="1.10.600.10">
    <property type="entry name" value="Farnesyl Diphosphate Synthase"/>
    <property type="match status" value="1"/>
</dbReference>
<dbReference type="EnsemblPlants" id="AUR62000016-RA">
    <property type="protein sequence ID" value="AUR62000016-RA:cds"/>
    <property type="gene ID" value="AUR62000016"/>
</dbReference>
<proteinExistence type="inferred from homology"/>
<evidence type="ECO:0000313" key="10">
    <source>
        <dbReference type="Proteomes" id="UP000596660"/>
    </source>
</evidence>
<organism evidence="9 10">
    <name type="scientific">Chenopodium quinoa</name>
    <name type="common">Quinoa</name>
    <dbReference type="NCBI Taxonomy" id="63459"/>
    <lineage>
        <taxon>Eukaryota</taxon>
        <taxon>Viridiplantae</taxon>
        <taxon>Streptophyta</taxon>
        <taxon>Embryophyta</taxon>
        <taxon>Tracheophyta</taxon>
        <taxon>Spermatophyta</taxon>
        <taxon>Magnoliopsida</taxon>
        <taxon>eudicotyledons</taxon>
        <taxon>Gunneridae</taxon>
        <taxon>Pentapetalae</taxon>
        <taxon>Caryophyllales</taxon>
        <taxon>Chenopodiaceae</taxon>
        <taxon>Chenopodioideae</taxon>
        <taxon>Atripliceae</taxon>
        <taxon>Chenopodium</taxon>
    </lineage>
</organism>
<dbReference type="PANTHER" id="PTHR31480">
    <property type="entry name" value="BIFUNCTIONAL LYCOPENE CYCLASE/PHYTOENE SYNTHASE"/>
    <property type="match status" value="1"/>
</dbReference>
<comment type="pathway">
    <text evidence="2">Carotenoid biosynthesis; phytoene biosynthesis; all-trans-phytoene from geranylgeranyl diphosphate: step 1/1.</text>
</comment>
<dbReference type="InterPro" id="IPR056657">
    <property type="entry name" value="DUF7755"/>
</dbReference>
<evidence type="ECO:0000256" key="1">
    <source>
        <dbReference type="ARBA" id="ARBA00001805"/>
    </source>
</evidence>
<evidence type="ECO:0000256" key="5">
    <source>
        <dbReference type="ARBA" id="ARBA00022679"/>
    </source>
</evidence>
<dbReference type="Proteomes" id="UP000596660">
    <property type="component" value="Unplaced"/>
</dbReference>